<gene>
    <name evidence="1" type="ORF">CGZ92_10500</name>
</gene>
<comment type="caution">
    <text evidence="1">The sequence shown here is derived from an EMBL/GenBank/DDBJ whole genome shotgun (WGS) entry which is preliminary data.</text>
</comment>
<evidence type="ECO:0000313" key="1">
    <source>
        <dbReference type="EMBL" id="OYN85234.1"/>
    </source>
</evidence>
<reference evidence="1 2" key="1">
    <citation type="submission" date="2017-07" db="EMBL/GenBank/DDBJ databases">
        <title>Draft whole genome sequences of clinical Proprionibacteriaceae strains.</title>
        <authorList>
            <person name="Bernier A.-M."/>
            <person name="Bernard K."/>
            <person name="Domingo M.-C."/>
        </authorList>
    </citation>
    <scope>NUCLEOTIDE SEQUENCE [LARGE SCALE GENOMIC DNA]</scope>
    <source>
        <strain evidence="1 2">NML 160184</strain>
    </source>
</reference>
<organism evidence="1 2">
    <name type="scientific">Parenemella sanctibonifatiensis</name>
    <dbReference type="NCBI Taxonomy" id="2016505"/>
    <lineage>
        <taxon>Bacteria</taxon>
        <taxon>Bacillati</taxon>
        <taxon>Actinomycetota</taxon>
        <taxon>Actinomycetes</taxon>
        <taxon>Propionibacteriales</taxon>
        <taxon>Propionibacteriaceae</taxon>
        <taxon>Parenemella</taxon>
    </lineage>
</organism>
<name>A0A255E116_9ACTN</name>
<sequence>MLGADGLVMSELIRNADPPALVQAFFAHATTPMGRSGHRHARTVIGDSLAAPTMAVNCCAA</sequence>
<dbReference type="EMBL" id="NMVI01000025">
    <property type="protein sequence ID" value="OYN85234.1"/>
    <property type="molecule type" value="Genomic_DNA"/>
</dbReference>
<proteinExistence type="predicted"/>
<protein>
    <submittedName>
        <fullName evidence="1">Uncharacterized protein</fullName>
    </submittedName>
</protein>
<evidence type="ECO:0000313" key="2">
    <source>
        <dbReference type="Proteomes" id="UP000216533"/>
    </source>
</evidence>
<accession>A0A255E116</accession>
<dbReference type="AlphaFoldDB" id="A0A255E116"/>
<dbReference type="Proteomes" id="UP000216533">
    <property type="component" value="Unassembled WGS sequence"/>
</dbReference>